<evidence type="ECO:0000313" key="3">
    <source>
        <dbReference type="Proteomes" id="UP000318571"/>
    </source>
</evidence>
<reference evidence="2 3" key="1">
    <citation type="journal article" date="2018" name="Nat. Ecol. Evol.">
        <title>Genomic signatures of mitonuclear coevolution across populations of Tigriopus californicus.</title>
        <authorList>
            <person name="Barreto F.S."/>
            <person name="Watson E.T."/>
            <person name="Lima T.G."/>
            <person name="Willett C.S."/>
            <person name="Edmands S."/>
            <person name="Li W."/>
            <person name="Burton R.S."/>
        </authorList>
    </citation>
    <scope>NUCLEOTIDE SEQUENCE [LARGE SCALE GENOMIC DNA]</scope>
    <source>
        <strain evidence="2 3">San Diego</strain>
    </source>
</reference>
<evidence type="ECO:0000313" key="2">
    <source>
        <dbReference type="EMBL" id="TRY62828.1"/>
    </source>
</evidence>
<dbReference type="PROSITE" id="PS50994">
    <property type="entry name" value="INTEGRASE"/>
    <property type="match status" value="1"/>
</dbReference>
<protein>
    <recommendedName>
        <fullName evidence="1">Integrase catalytic domain-containing protein</fullName>
    </recommendedName>
</protein>
<feature type="domain" description="Integrase catalytic" evidence="1">
    <location>
        <begin position="1"/>
        <end position="90"/>
    </location>
</feature>
<dbReference type="GO" id="GO:0015074">
    <property type="term" value="P:DNA integration"/>
    <property type="evidence" value="ECO:0007669"/>
    <property type="project" value="InterPro"/>
</dbReference>
<name>A0A553NBM9_TIGCA</name>
<dbReference type="EMBL" id="VCGU01000458">
    <property type="protein sequence ID" value="TRY62828.1"/>
    <property type="molecule type" value="Genomic_DNA"/>
</dbReference>
<dbReference type="InterPro" id="IPR001584">
    <property type="entry name" value="Integrase_cat-core"/>
</dbReference>
<dbReference type="Gene3D" id="3.30.420.10">
    <property type="entry name" value="Ribonuclease H-like superfamily/Ribonuclease H"/>
    <property type="match status" value="1"/>
</dbReference>
<comment type="caution">
    <text evidence="2">The sequence shown here is derived from an EMBL/GenBank/DDBJ whole genome shotgun (WGS) entry which is preliminary data.</text>
</comment>
<dbReference type="InterPro" id="IPR012337">
    <property type="entry name" value="RNaseH-like_sf"/>
</dbReference>
<sequence length="143" mass="16388">MKTDGGPQFASVEFLDFCRSDAIQPVVSSAYYPQLNGHDDATVKMLKGLVKKHCVNNRIDQDAFDAALLECRNVPREDGLSPTQWLFCRGLRTHILTHHLNYEIVGQSERDRALEKRRLSILEIKIDMTKVLESRKDYVLAKK</sequence>
<evidence type="ECO:0000259" key="1">
    <source>
        <dbReference type="PROSITE" id="PS50994"/>
    </source>
</evidence>
<keyword evidence="3" id="KW-1185">Reference proteome</keyword>
<dbReference type="PANTHER" id="PTHR37984:SF5">
    <property type="entry name" value="PROTEIN NYNRIN-LIKE"/>
    <property type="match status" value="1"/>
</dbReference>
<dbReference type="SUPFAM" id="SSF53098">
    <property type="entry name" value="Ribonuclease H-like"/>
    <property type="match status" value="1"/>
</dbReference>
<dbReference type="InterPro" id="IPR050951">
    <property type="entry name" value="Retrovirus_Pol_polyprotein"/>
</dbReference>
<dbReference type="AlphaFoldDB" id="A0A553NBM9"/>
<dbReference type="InterPro" id="IPR036397">
    <property type="entry name" value="RNaseH_sf"/>
</dbReference>
<dbReference type="PANTHER" id="PTHR37984">
    <property type="entry name" value="PROTEIN CBG26694"/>
    <property type="match status" value="1"/>
</dbReference>
<dbReference type="STRING" id="6832.A0A553NBM9"/>
<proteinExistence type="predicted"/>
<organism evidence="2 3">
    <name type="scientific">Tigriopus californicus</name>
    <name type="common">Marine copepod</name>
    <dbReference type="NCBI Taxonomy" id="6832"/>
    <lineage>
        <taxon>Eukaryota</taxon>
        <taxon>Metazoa</taxon>
        <taxon>Ecdysozoa</taxon>
        <taxon>Arthropoda</taxon>
        <taxon>Crustacea</taxon>
        <taxon>Multicrustacea</taxon>
        <taxon>Hexanauplia</taxon>
        <taxon>Copepoda</taxon>
        <taxon>Harpacticoida</taxon>
        <taxon>Harpacticidae</taxon>
        <taxon>Tigriopus</taxon>
    </lineage>
</organism>
<dbReference type="Proteomes" id="UP000318571">
    <property type="component" value="Chromosome 10"/>
</dbReference>
<gene>
    <name evidence="2" type="ORF">TCAL_16550</name>
</gene>
<dbReference type="GO" id="GO:0003676">
    <property type="term" value="F:nucleic acid binding"/>
    <property type="evidence" value="ECO:0007669"/>
    <property type="project" value="InterPro"/>
</dbReference>
<accession>A0A553NBM9</accession>